<dbReference type="SMART" id="SM00722">
    <property type="entry name" value="CASH"/>
    <property type="match status" value="1"/>
</dbReference>
<evidence type="ECO:0000256" key="1">
    <source>
        <dbReference type="SAM" id="SignalP"/>
    </source>
</evidence>
<feature type="signal peptide" evidence="1">
    <location>
        <begin position="1"/>
        <end position="25"/>
    </location>
</feature>
<dbReference type="AlphaFoldDB" id="A0A0C5VI17"/>
<dbReference type="InterPro" id="IPR006626">
    <property type="entry name" value="PbH1"/>
</dbReference>
<dbReference type="SUPFAM" id="SSF51126">
    <property type="entry name" value="Pectin lyase-like"/>
    <property type="match status" value="1"/>
</dbReference>
<dbReference type="InterPro" id="IPR007742">
    <property type="entry name" value="NosD_dom"/>
</dbReference>
<evidence type="ECO:0000313" key="3">
    <source>
        <dbReference type="EMBL" id="AJQ93018.1"/>
    </source>
</evidence>
<accession>A0A0C5VI17</accession>
<dbReference type="Proteomes" id="UP000032266">
    <property type="component" value="Chromosome"/>
</dbReference>
<evidence type="ECO:0000259" key="2">
    <source>
        <dbReference type="SMART" id="SM00722"/>
    </source>
</evidence>
<organism evidence="3 4">
    <name type="scientific">Gynuella sunshinyii YC6258</name>
    <dbReference type="NCBI Taxonomy" id="1445510"/>
    <lineage>
        <taxon>Bacteria</taxon>
        <taxon>Pseudomonadati</taxon>
        <taxon>Pseudomonadota</taxon>
        <taxon>Gammaproteobacteria</taxon>
        <taxon>Oceanospirillales</taxon>
        <taxon>Saccharospirillaceae</taxon>
        <taxon>Gynuella</taxon>
    </lineage>
</organism>
<sequence>MVRDIRFSVIVLMFMQVLISSTAPAAPQIQYRVEAEDGAALALSEPQLPDISGYNENAVNERVKHAREAASRGAVVQVRRIFGEVTMDDFTIGERAREWAARQYSNPQAIFLKSGFFTMAQLWQQLDRREYLERLADGTYIARLPVVVEAGATLLMDAGESLYLSQQRGSFLVVSGTLITRSAKVVGWNEQLKAPARYQRASQFRPFLVSWGGSELYLLNSEFISLGYEQSKSYGITVSQYRHEINRTLKQPSPKAWIIGSTFEDIYYGFYCYETVGAVVLNNRYVDNIVYGIDPHDRSSELIIGHNEVYGTHKKHGIIVSREVNDSWIFNNVSHHNQLSGFVLDRSSVGNVVANNVAHHNLSDGITLYESSDNLLWANRVYANDKHGIRMRNSKNIRLYHNNVAGNKGFGVYGDVQDLSDTDRDNHMDPYEARVSMILYGGSLVANERGPFSMEQPEFMKIFNVDIRFGSEPLNPNNDGIFARFHSEILDILLRQKQAVSVTPIPQENS</sequence>
<reference evidence="3 4" key="1">
    <citation type="submission" date="2014-01" db="EMBL/GenBank/DDBJ databases">
        <title>Full genme sequencing of cellulolytic bacterium Gynuella sunshinyii YC6258T gen. nov., sp. nov.</title>
        <authorList>
            <person name="Khan H."/>
            <person name="Chung E.J."/>
            <person name="Chung Y.R."/>
        </authorList>
    </citation>
    <scope>NUCLEOTIDE SEQUENCE [LARGE SCALE GENOMIC DNA]</scope>
    <source>
        <strain evidence="3 4">YC6258</strain>
    </source>
</reference>
<evidence type="ECO:0000313" key="4">
    <source>
        <dbReference type="Proteomes" id="UP000032266"/>
    </source>
</evidence>
<dbReference type="OrthoDB" id="6189730at2"/>
<dbReference type="KEGG" id="gsn:YC6258_00968"/>
<dbReference type="PATRIC" id="fig|1445510.3.peg.948"/>
<dbReference type="Pfam" id="PF05048">
    <property type="entry name" value="NosD"/>
    <property type="match status" value="1"/>
</dbReference>
<keyword evidence="4" id="KW-1185">Reference proteome</keyword>
<dbReference type="STRING" id="1445510.YC6258_00968"/>
<dbReference type="InterPro" id="IPR006633">
    <property type="entry name" value="Carb-bd_sugar_hydrolysis-dom"/>
</dbReference>
<protein>
    <recommendedName>
        <fullName evidence="2">Carbohydrate-binding/sugar hydrolysis domain-containing protein</fullName>
    </recommendedName>
</protein>
<dbReference type="HOGENOM" id="CLU_038044_0_0_6"/>
<proteinExistence type="predicted"/>
<keyword evidence="1" id="KW-0732">Signal</keyword>
<dbReference type="Gene3D" id="2.160.20.10">
    <property type="entry name" value="Single-stranded right-handed beta-helix, Pectin lyase-like"/>
    <property type="match status" value="1"/>
</dbReference>
<dbReference type="InterPro" id="IPR012334">
    <property type="entry name" value="Pectin_lyas_fold"/>
</dbReference>
<dbReference type="SMART" id="SM00710">
    <property type="entry name" value="PbH1"/>
    <property type="match status" value="8"/>
</dbReference>
<feature type="domain" description="Carbohydrate-binding/sugar hydrolysis" evidence="2">
    <location>
        <begin position="266"/>
        <end position="392"/>
    </location>
</feature>
<dbReference type="InterPro" id="IPR022441">
    <property type="entry name" value="Para_beta_helix_rpt-2"/>
</dbReference>
<feature type="chain" id="PRO_5002191179" description="Carbohydrate-binding/sugar hydrolysis domain-containing protein" evidence="1">
    <location>
        <begin position="26"/>
        <end position="510"/>
    </location>
</feature>
<dbReference type="RefSeq" id="WP_044615935.1">
    <property type="nucleotide sequence ID" value="NZ_CP007142.1"/>
</dbReference>
<dbReference type="NCBIfam" id="TIGR03804">
    <property type="entry name" value="para_beta_helix"/>
    <property type="match status" value="2"/>
</dbReference>
<dbReference type="EMBL" id="CP007142">
    <property type="protein sequence ID" value="AJQ93018.1"/>
    <property type="molecule type" value="Genomic_DNA"/>
</dbReference>
<name>A0A0C5VI17_9GAMM</name>
<gene>
    <name evidence="3" type="ORF">YC6258_00968</name>
</gene>
<dbReference type="InterPro" id="IPR011050">
    <property type="entry name" value="Pectin_lyase_fold/virulence"/>
</dbReference>